<reference evidence="2" key="2">
    <citation type="submission" date="2015-01" db="EMBL/GenBank/DDBJ databases">
        <title>Evolutionary Origins and Diversification of the Mycorrhizal Mutualists.</title>
        <authorList>
            <consortium name="DOE Joint Genome Institute"/>
            <consortium name="Mycorrhizal Genomics Consortium"/>
            <person name="Kohler A."/>
            <person name="Kuo A."/>
            <person name="Nagy L.G."/>
            <person name="Floudas D."/>
            <person name="Copeland A."/>
            <person name="Barry K.W."/>
            <person name="Cichocki N."/>
            <person name="Veneault-Fourrey C."/>
            <person name="LaButti K."/>
            <person name="Lindquist E.A."/>
            <person name="Lipzen A."/>
            <person name="Lundell T."/>
            <person name="Morin E."/>
            <person name="Murat C."/>
            <person name="Riley R."/>
            <person name="Ohm R."/>
            <person name="Sun H."/>
            <person name="Tunlid A."/>
            <person name="Henrissat B."/>
            <person name="Grigoriev I.V."/>
            <person name="Hibbett D.S."/>
            <person name="Martin F."/>
        </authorList>
    </citation>
    <scope>NUCLEOTIDE SEQUENCE [LARGE SCALE GENOMIC DNA]</scope>
    <source>
        <strain evidence="2">h7</strain>
    </source>
</reference>
<dbReference type="HOGENOM" id="CLU_080209_0_0_1"/>
<protein>
    <submittedName>
        <fullName evidence="1">Uncharacterized protein</fullName>
    </submittedName>
</protein>
<dbReference type="OrthoDB" id="3000038at2759"/>
<gene>
    <name evidence="1" type="ORF">M413DRAFT_347420</name>
</gene>
<dbReference type="AlphaFoldDB" id="A0A0C3BFH5"/>
<evidence type="ECO:0000313" key="1">
    <source>
        <dbReference type="EMBL" id="KIM35530.1"/>
    </source>
</evidence>
<dbReference type="Proteomes" id="UP000053424">
    <property type="component" value="Unassembled WGS sequence"/>
</dbReference>
<dbReference type="EMBL" id="KN831818">
    <property type="protein sequence ID" value="KIM35530.1"/>
    <property type="molecule type" value="Genomic_DNA"/>
</dbReference>
<reference evidence="1 2" key="1">
    <citation type="submission" date="2014-04" db="EMBL/GenBank/DDBJ databases">
        <authorList>
            <consortium name="DOE Joint Genome Institute"/>
            <person name="Kuo A."/>
            <person name="Gay G."/>
            <person name="Dore J."/>
            <person name="Kohler A."/>
            <person name="Nagy L.G."/>
            <person name="Floudas D."/>
            <person name="Copeland A."/>
            <person name="Barry K.W."/>
            <person name="Cichocki N."/>
            <person name="Veneault-Fourrey C."/>
            <person name="LaButti K."/>
            <person name="Lindquist E.A."/>
            <person name="Lipzen A."/>
            <person name="Lundell T."/>
            <person name="Morin E."/>
            <person name="Murat C."/>
            <person name="Sun H."/>
            <person name="Tunlid A."/>
            <person name="Henrissat B."/>
            <person name="Grigoriev I.V."/>
            <person name="Hibbett D.S."/>
            <person name="Martin F."/>
            <person name="Nordberg H.P."/>
            <person name="Cantor M.N."/>
            <person name="Hua S.X."/>
        </authorList>
    </citation>
    <scope>NUCLEOTIDE SEQUENCE [LARGE SCALE GENOMIC DNA]</scope>
    <source>
        <strain evidence="2">h7</strain>
    </source>
</reference>
<proteinExistence type="predicted"/>
<keyword evidence="2" id="KW-1185">Reference proteome</keyword>
<evidence type="ECO:0000313" key="2">
    <source>
        <dbReference type="Proteomes" id="UP000053424"/>
    </source>
</evidence>
<name>A0A0C3BFH5_HEBCY</name>
<sequence>MYENSISKASKDAFPNAGQLFRDTFALPDPAPALVVLLKAHPTYNALVNLVCHYTLAAHENPSRANALAAALATVRDSPDAPVTDGDDVQWILAEEIPESHSYGFDSKDKLIVPTNKFLLTSLLSGFSFKYHLGSSPKQYGILWSSFGDIADCQTTEVRVIGACIQLLTSGSIIFPGSEYYAATANEAATKLMATKSKGVVKDSNAIKVLELAISHAETGFKRENDIDNVWEVLFPQT</sequence>
<accession>A0A0C3BFH5</accession>
<organism evidence="1 2">
    <name type="scientific">Hebeloma cylindrosporum</name>
    <dbReference type="NCBI Taxonomy" id="76867"/>
    <lineage>
        <taxon>Eukaryota</taxon>
        <taxon>Fungi</taxon>
        <taxon>Dikarya</taxon>
        <taxon>Basidiomycota</taxon>
        <taxon>Agaricomycotina</taxon>
        <taxon>Agaricomycetes</taxon>
        <taxon>Agaricomycetidae</taxon>
        <taxon>Agaricales</taxon>
        <taxon>Agaricineae</taxon>
        <taxon>Hymenogastraceae</taxon>
        <taxon>Hebeloma</taxon>
    </lineage>
</organism>